<proteinExistence type="predicted"/>
<sequence length="67" mass="7461">MQSGRDRGAGGRVPPVTAPRLRLRDGRHLAAQRSHRLPRGQRPRLPGFKKPSEKACIKLWAKGDLPT</sequence>
<evidence type="ECO:0000313" key="3">
    <source>
        <dbReference type="Proteomes" id="UP000007305"/>
    </source>
</evidence>
<reference evidence="3" key="1">
    <citation type="journal article" date="2009" name="Science">
        <title>The B73 maize genome: complexity, diversity, and dynamics.</title>
        <authorList>
            <person name="Schnable P.S."/>
            <person name="Ware D."/>
            <person name="Fulton R.S."/>
            <person name="Stein J.C."/>
            <person name="Wei F."/>
            <person name="Pasternak S."/>
            <person name="Liang C."/>
            <person name="Zhang J."/>
            <person name="Fulton L."/>
            <person name="Graves T.A."/>
            <person name="Minx P."/>
            <person name="Reily A.D."/>
            <person name="Courtney L."/>
            <person name="Kruchowski S.S."/>
            <person name="Tomlinson C."/>
            <person name="Strong C."/>
            <person name="Delehaunty K."/>
            <person name="Fronick C."/>
            <person name="Courtney B."/>
            <person name="Rock S.M."/>
            <person name="Belter E."/>
            <person name="Du F."/>
            <person name="Kim K."/>
            <person name="Abbott R.M."/>
            <person name="Cotton M."/>
            <person name="Levy A."/>
            <person name="Marchetto P."/>
            <person name="Ochoa K."/>
            <person name="Jackson S.M."/>
            <person name="Gillam B."/>
            <person name="Chen W."/>
            <person name="Yan L."/>
            <person name="Higginbotham J."/>
            <person name="Cardenas M."/>
            <person name="Waligorski J."/>
            <person name="Applebaum E."/>
            <person name="Phelps L."/>
            <person name="Falcone J."/>
            <person name="Kanchi K."/>
            <person name="Thane T."/>
            <person name="Scimone A."/>
            <person name="Thane N."/>
            <person name="Henke J."/>
            <person name="Wang T."/>
            <person name="Ruppert J."/>
            <person name="Shah N."/>
            <person name="Rotter K."/>
            <person name="Hodges J."/>
            <person name="Ingenthron E."/>
            <person name="Cordes M."/>
            <person name="Kohlberg S."/>
            <person name="Sgro J."/>
            <person name="Delgado B."/>
            <person name="Mead K."/>
            <person name="Chinwalla A."/>
            <person name="Leonard S."/>
            <person name="Crouse K."/>
            <person name="Collura K."/>
            <person name="Kudrna D."/>
            <person name="Currie J."/>
            <person name="He R."/>
            <person name="Angelova A."/>
            <person name="Rajasekar S."/>
            <person name="Mueller T."/>
            <person name="Lomeli R."/>
            <person name="Scara G."/>
            <person name="Ko A."/>
            <person name="Delaney K."/>
            <person name="Wissotski M."/>
            <person name="Lopez G."/>
            <person name="Campos D."/>
            <person name="Braidotti M."/>
            <person name="Ashley E."/>
            <person name="Golser W."/>
            <person name="Kim H."/>
            <person name="Lee S."/>
            <person name="Lin J."/>
            <person name="Dujmic Z."/>
            <person name="Kim W."/>
            <person name="Talag J."/>
            <person name="Zuccolo A."/>
            <person name="Fan C."/>
            <person name="Sebastian A."/>
            <person name="Kramer M."/>
            <person name="Spiegel L."/>
            <person name="Nascimento L."/>
            <person name="Zutavern T."/>
            <person name="Miller B."/>
            <person name="Ambroise C."/>
            <person name="Muller S."/>
            <person name="Spooner W."/>
            <person name="Narechania A."/>
            <person name="Ren L."/>
            <person name="Wei S."/>
            <person name="Kumari S."/>
            <person name="Faga B."/>
            <person name="Levy M.J."/>
            <person name="McMahan L."/>
            <person name="Van Buren P."/>
            <person name="Vaughn M.W."/>
            <person name="Ying K."/>
            <person name="Yeh C.-T."/>
            <person name="Emrich S.J."/>
            <person name="Jia Y."/>
            <person name="Kalyanaraman A."/>
            <person name="Hsia A.-P."/>
            <person name="Barbazuk W.B."/>
            <person name="Baucom R.S."/>
            <person name="Brutnell T.P."/>
            <person name="Carpita N.C."/>
            <person name="Chaparro C."/>
            <person name="Chia J.-M."/>
            <person name="Deragon J.-M."/>
            <person name="Estill J.C."/>
            <person name="Fu Y."/>
            <person name="Jeddeloh J.A."/>
            <person name="Han Y."/>
            <person name="Lee H."/>
            <person name="Li P."/>
            <person name="Lisch D.R."/>
            <person name="Liu S."/>
            <person name="Liu Z."/>
            <person name="Nagel D.H."/>
            <person name="McCann M.C."/>
            <person name="SanMiguel P."/>
            <person name="Myers A.M."/>
            <person name="Nettleton D."/>
            <person name="Nguyen J."/>
            <person name="Penning B.W."/>
            <person name="Ponnala L."/>
            <person name="Schneider K.L."/>
            <person name="Schwartz D.C."/>
            <person name="Sharma A."/>
            <person name="Soderlund C."/>
            <person name="Springer N.M."/>
            <person name="Sun Q."/>
            <person name="Wang H."/>
            <person name="Waterman M."/>
            <person name="Westerman R."/>
            <person name="Wolfgruber T.K."/>
            <person name="Yang L."/>
            <person name="Yu Y."/>
            <person name="Zhang L."/>
            <person name="Zhou S."/>
            <person name="Zhu Q."/>
            <person name="Bennetzen J.L."/>
            <person name="Dawe R.K."/>
            <person name="Jiang J."/>
            <person name="Jiang N."/>
            <person name="Presting G.G."/>
            <person name="Wessler S.R."/>
            <person name="Aluru S."/>
            <person name="Martienssen R.A."/>
            <person name="Clifton S.W."/>
            <person name="McCombie W.R."/>
            <person name="Wing R.A."/>
            <person name="Wilson R.K."/>
        </authorList>
    </citation>
    <scope>NUCLEOTIDE SEQUENCE [LARGE SCALE GENOMIC DNA]</scope>
    <source>
        <strain evidence="3">cv. B73</strain>
    </source>
</reference>
<accession>A0A804PXV7</accession>
<dbReference type="EnsemblPlants" id="Zm00001eb276110_T001">
    <property type="protein sequence ID" value="Zm00001eb276110_P001"/>
    <property type="gene ID" value="Zm00001eb276110"/>
</dbReference>
<dbReference type="AlphaFoldDB" id="A0A804PXV7"/>
<dbReference type="Proteomes" id="UP000007305">
    <property type="component" value="Chromosome 6"/>
</dbReference>
<protein>
    <submittedName>
        <fullName evidence="2">Uncharacterized protein</fullName>
    </submittedName>
</protein>
<name>A0A804PXV7_MAIZE</name>
<keyword evidence="3" id="KW-1185">Reference proteome</keyword>
<dbReference type="InParanoid" id="A0A804PXV7"/>
<evidence type="ECO:0000256" key="1">
    <source>
        <dbReference type="SAM" id="MobiDB-lite"/>
    </source>
</evidence>
<organism evidence="2 3">
    <name type="scientific">Zea mays</name>
    <name type="common">Maize</name>
    <dbReference type="NCBI Taxonomy" id="4577"/>
    <lineage>
        <taxon>Eukaryota</taxon>
        <taxon>Viridiplantae</taxon>
        <taxon>Streptophyta</taxon>
        <taxon>Embryophyta</taxon>
        <taxon>Tracheophyta</taxon>
        <taxon>Spermatophyta</taxon>
        <taxon>Magnoliopsida</taxon>
        <taxon>Liliopsida</taxon>
        <taxon>Poales</taxon>
        <taxon>Poaceae</taxon>
        <taxon>PACMAD clade</taxon>
        <taxon>Panicoideae</taxon>
        <taxon>Andropogonodae</taxon>
        <taxon>Andropogoneae</taxon>
        <taxon>Tripsacinae</taxon>
        <taxon>Zea</taxon>
    </lineage>
</organism>
<feature type="compositionally biased region" description="Basic residues" evidence="1">
    <location>
        <begin position="33"/>
        <end position="42"/>
    </location>
</feature>
<reference evidence="2" key="3">
    <citation type="submission" date="2021-05" db="UniProtKB">
        <authorList>
            <consortium name="EnsemblPlants"/>
        </authorList>
    </citation>
    <scope>IDENTIFICATION</scope>
    <source>
        <strain evidence="2">cv. B73</strain>
    </source>
</reference>
<evidence type="ECO:0000313" key="2">
    <source>
        <dbReference type="EnsemblPlants" id="Zm00001eb276110_P001"/>
    </source>
</evidence>
<dbReference type="Gramene" id="Zm00001eb276110_T001">
    <property type="protein sequence ID" value="Zm00001eb276110_P001"/>
    <property type="gene ID" value="Zm00001eb276110"/>
</dbReference>
<feature type="region of interest" description="Disordered" evidence="1">
    <location>
        <begin position="1"/>
        <end position="50"/>
    </location>
</feature>
<reference evidence="2" key="2">
    <citation type="submission" date="2019-07" db="EMBL/GenBank/DDBJ databases">
        <authorList>
            <person name="Seetharam A."/>
            <person name="Woodhouse M."/>
            <person name="Cannon E."/>
        </authorList>
    </citation>
    <scope>NUCLEOTIDE SEQUENCE [LARGE SCALE GENOMIC DNA]</scope>
    <source>
        <strain evidence="2">cv. B73</strain>
    </source>
</reference>